<dbReference type="AlphaFoldDB" id="A0AAD6CLV4"/>
<feature type="compositionally biased region" description="Low complexity" evidence="1">
    <location>
        <begin position="657"/>
        <end position="674"/>
    </location>
</feature>
<proteinExistence type="predicted"/>
<evidence type="ECO:0000313" key="3">
    <source>
        <dbReference type="Proteomes" id="UP001220324"/>
    </source>
</evidence>
<feature type="region of interest" description="Disordered" evidence="1">
    <location>
        <begin position="641"/>
        <end position="707"/>
    </location>
</feature>
<evidence type="ECO:0008006" key="4">
    <source>
        <dbReference type="Google" id="ProtNLM"/>
    </source>
</evidence>
<sequence>MDWDPVTFLQEQQYLESPEIAIGQAIVLTGSAVMVQALTCSEYLQQTWPSSGMKILELIQELIRPGYRNSSPGILPDETRVQVKMESSIHSTKTSVLVLVNALPSWIVEIGEILSWMGSALRTSPHKDRLVFCRPSIVNAGDASVGPHRSNFTCTIQYTLHVVLNDSQVNGQCWHGLFKNPVVAEGFPISWRSSLKMGLEIPLAMMATLAGTSRAHTFSEKIFLKGFSTMLVPTDSEGDLVLWHLISSNGGSRISYNDGVRLCNDKIRFADLKGSRHILGWCSTIKILAGSRDACYSVGTSGLPKASPTCLLANVSISQGRRVNEDARRTSFGLKDFKSGGIRRHYIQKLKSIEKRFVLFWDEEHKRGWLVNGATALLHLVRASLEENRNGVFSAATIFHPNKMKYPEPYRPYSGSWVLGDNSNTKIPIYDDDNDPVLFHEYVTQFYEILEKAFDYQSAAVSAHPERCSSRSQLEGWDFENLAAERDPIFAKEAKIDPAGKSWIDLIRSVRAITLFGRGFGDMVQPIGACSNWAQVPPGNSYLVICQEDLKEIVASWCGNLFSVPPMLTDRIIWHIPEDSSIRCRCISTKSMPHSDIAQVLLPSTMASQVTGAALSFEDNQGGAFMFGLNTSNLWHWPEDGEPSRKPIASIPGVRNDSGISDSLDSGIGGSCDSRSSTREDSQSRRSAGLRTEPTRQSISMASSPTSDSYTVGIICALHIELMAVRILFDTSHYKVMSPSTDTNSYAFGSMGQHNIVATCLPDGEYGTNAAASVASNMKRTFGSLQFCLLVGIGGGAPSARNDIRLGDVVVSKPIGSRVGVVPYDMIKAQEHGTELNGYLQPPPRILRSVLSLMQSDPRLSREPLEPYLRQIRDANPEYAHPEAFSDTLYLIFYSHPSQIPAITIQPVRHKARRPPARDTDRAGLSISQDHALKACMASKTSCKVRKGAGDMCGMD</sequence>
<keyword evidence="3" id="KW-1185">Reference proteome</keyword>
<organism evidence="2 3">
    <name type="scientific">Penicillium frequentans</name>
    <dbReference type="NCBI Taxonomy" id="3151616"/>
    <lineage>
        <taxon>Eukaryota</taxon>
        <taxon>Fungi</taxon>
        <taxon>Dikarya</taxon>
        <taxon>Ascomycota</taxon>
        <taxon>Pezizomycotina</taxon>
        <taxon>Eurotiomycetes</taxon>
        <taxon>Eurotiomycetidae</taxon>
        <taxon>Eurotiales</taxon>
        <taxon>Aspergillaceae</taxon>
        <taxon>Penicillium</taxon>
    </lineage>
</organism>
<accession>A0AAD6CLV4</accession>
<dbReference type="GO" id="GO:0003824">
    <property type="term" value="F:catalytic activity"/>
    <property type="evidence" value="ECO:0007669"/>
    <property type="project" value="InterPro"/>
</dbReference>
<reference evidence="2 3" key="1">
    <citation type="journal article" date="2023" name="IMA Fungus">
        <title>Comparative genomic study of the Penicillium genus elucidates a diverse pangenome and 15 lateral gene transfer events.</title>
        <authorList>
            <person name="Petersen C."/>
            <person name="Sorensen T."/>
            <person name="Nielsen M.R."/>
            <person name="Sondergaard T.E."/>
            <person name="Sorensen J.L."/>
            <person name="Fitzpatrick D.A."/>
            <person name="Frisvad J.C."/>
            <person name="Nielsen K.L."/>
        </authorList>
    </citation>
    <scope>NUCLEOTIDE SEQUENCE [LARGE SCALE GENOMIC DNA]</scope>
    <source>
        <strain evidence="2 3">IBT 35679</strain>
    </source>
</reference>
<evidence type="ECO:0000256" key="1">
    <source>
        <dbReference type="SAM" id="MobiDB-lite"/>
    </source>
</evidence>
<dbReference type="EMBL" id="JAQIZZ010000008">
    <property type="protein sequence ID" value="KAJ5525503.1"/>
    <property type="molecule type" value="Genomic_DNA"/>
</dbReference>
<dbReference type="SUPFAM" id="SSF53167">
    <property type="entry name" value="Purine and uridine phosphorylases"/>
    <property type="match status" value="1"/>
</dbReference>
<protein>
    <recommendedName>
        <fullName evidence="4">Nucleoside phosphorylase domain-containing protein</fullName>
    </recommendedName>
</protein>
<feature type="compositionally biased region" description="Polar residues" evidence="1">
    <location>
        <begin position="695"/>
        <end position="707"/>
    </location>
</feature>
<dbReference type="InterPro" id="IPR053137">
    <property type="entry name" value="NLR-like"/>
</dbReference>
<evidence type="ECO:0000313" key="2">
    <source>
        <dbReference type="EMBL" id="KAJ5525503.1"/>
    </source>
</evidence>
<dbReference type="InterPro" id="IPR035994">
    <property type="entry name" value="Nucleoside_phosphorylase_sf"/>
</dbReference>
<dbReference type="GO" id="GO:0009116">
    <property type="term" value="P:nucleoside metabolic process"/>
    <property type="evidence" value="ECO:0007669"/>
    <property type="project" value="InterPro"/>
</dbReference>
<name>A0AAD6CLV4_9EURO</name>
<dbReference type="PANTHER" id="PTHR46082:SF11">
    <property type="entry name" value="AAA+ ATPASE DOMAIN-CONTAINING PROTEIN-RELATED"/>
    <property type="match status" value="1"/>
</dbReference>
<dbReference type="PANTHER" id="PTHR46082">
    <property type="entry name" value="ATP/GTP-BINDING PROTEIN-RELATED"/>
    <property type="match status" value="1"/>
</dbReference>
<comment type="caution">
    <text evidence="2">The sequence shown here is derived from an EMBL/GenBank/DDBJ whole genome shotgun (WGS) entry which is preliminary data.</text>
</comment>
<dbReference type="Proteomes" id="UP001220324">
    <property type="component" value="Unassembled WGS sequence"/>
</dbReference>
<gene>
    <name evidence="2" type="ORF">N7494_012153</name>
</gene>
<dbReference type="Gene3D" id="3.40.50.1580">
    <property type="entry name" value="Nucleoside phosphorylase domain"/>
    <property type="match status" value="1"/>
</dbReference>